<evidence type="ECO:0000256" key="1">
    <source>
        <dbReference type="SAM" id="SignalP"/>
    </source>
</evidence>
<dbReference type="AlphaFoldDB" id="B1ZHD1"/>
<keyword evidence="1" id="KW-0732">Signal</keyword>
<dbReference type="Proteomes" id="UP000007136">
    <property type="component" value="Chromosome"/>
</dbReference>
<gene>
    <name evidence="3" type="ordered locus">Mpop_1704</name>
</gene>
<organism evidence="3 4">
    <name type="scientific">Methylorubrum populi (strain ATCC BAA-705 / NCIMB 13946 / BJ001)</name>
    <name type="common">Methylobacterium populi</name>
    <dbReference type="NCBI Taxonomy" id="441620"/>
    <lineage>
        <taxon>Bacteria</taxon>
        <taxon>Pseudomonadati</taxon>
        <taxon>Pseudomonadota</taxon>
        <taxon>Alphaproteobacteria</taxon>
        <taxon>Hyphomicrobiales</taxon>
        <taxon>Methylobacteriaceae</taxon>
        <taxon>Methylorubrum</taxon>
    </lineage>
</organism>
<dbReference type="eggNOG" id="ENOG5032R47">
    <property type="taxonomic scope" value="Bacteria"/>
</dbReference>
<proteinExistence type="predicted"/>
<evidence type="ECO:0000313" key="4">
    <source>
        <dbReference type="Proteomes" id="UP000007136"/>
    </source>
</evidence>
<dbReference type="HOGENOM" id="CLU_109259_1_0_5"/>
<dbReference type="Pfam" id="PF13924">
    <property type="entry name" value="Lipocalin_5"/>
    <property type="match status" value="1"/>
</dbReference>
<evidence type="ECO:0000259" key="2">
    <source>
        <dbReference type="Pfam" id="PF13924"/>
    </source>
</evidence>
<reference evidence="3" key="1">
    <citation type="submission" date="2008-04" db="EMBL/GenBank/DDBJ databases">
        <title>Complete sequence of chromosome of Methylobacterium populi BJ001.</title>
        <authorList>
            <consortium name="US DOE Joint Genome Institute"/>
            <person name="Copeland A."/>
            <person name="Lucas S."/>
            <person name="Lapidus A."/>
            <person name="Glavina del Rio T."/>
            <person name="Dalin E."/>
            <person name="Tice H."/>
            <person name="Bruce D."/>
            <person name="Goodwin L."/>
            <person name="Pitluck S."/>
            <person name="Chertkov O."/>
            <person name="Brettin T."/>
            <person name="Detter J.C."/>
            <person name="Han C."/>
            <person name="Kuske C.R."/>
            <person name="Schmutz J."/>
            <person name="Larimer F."/>
            <person name="Land M."/>
            <person name="Hauser L."/>
            <person name="Kyrpides N."/>
            <person name="Mikhailova N."/>
            <person name="Marx C."/>
            <person name="Richardson P."/>
        </authorList>
    </citation>
    <scope>NUCLEOTIDE SEQUENCE [LARGE SCALE GENOMIC DNA]</scope>
    <source>
        <strain evidence="3">BJ001</strain>
    </source>
</reference>
<feature type="domain" description="Lipocalin-like" evidence="2">
    <location>
        <begin position="36"/>
        <end position="167"/>
    </location>
</feature>
<feature type="chain" id="PRO_5002774095" description="Lipocalin-like domain-containing protein" evidence="1">
    <location>
        <begin position="29"/>
        <end position="169"/>
    </location>
</feature>
<dbReference type="EMBL" id="CP001029">
    <property type="protein sequence ID" value="ACB79867.1"/>
    <property type="molecule type" value="Genomic_DNA"/>
</dbReference>
<sequence length="169" mass="19065">MRTTMRMPAAATLAVTLAASSAPTVARAQSDTPLKGLWKLVSYEVEIRKDGETLPVMGEHPTGYAYFTPEKRVFFVLTGEGRKPAKDDAQRAQLLETLVSYTGKFRLDGDKWIADLDVAWDPKWVGTEQTRTFTLDGERLRVLTPWRVMPNWADKGETRSIVTFERAKD</sequence>
<dbReference type="STRING" id="441620.Mpop_1704"/>
<accession>B1ZHD1</accession>
<name>B1ZHD1_METPB</name>
<feature type="signal peptide" evidence="1">
    <location>
        <begin position="1"/>
        <end position="28"/>
    </location>
</feature>
<protein>
    <recommendedName>
        <fullName evidence="2">Lipocalin-like domain-containing protein</fullName>
    </recommendedName>
</protein>
<dbReference type="KEGG" id="mpo:Mpop_1704"/>
<evidence type="ECO:0000313" key="3">
    <source>
        <dbReference type="EMBL" id="ACB79867.1"/>
    </source>
</evidence>
<dbReference type="InterPro" id="IPR024311">
    <property type="entry name" value="Lipocalin-like"/>
</dbReference>